<dbReference type="Proteomes" id="UP000838756">
    <property type="component" value="Unassembled WGS sequence"/>
</dbReference>
<evidence type="ECO:0000313" key="3">
    <source>
        <dbReference type="Proteomes" id="UP000838756"/>
    </source>
</evidence>
<feature type="region of interest" description="Disordered" evidence="1">
    <location>
        <begin position="141"/>
        <end position="164"/>
    </location>
</feature>
<dbReference type="OrthoDB" id="7492418at2759"/>
<protein>
    <submittedName>
        <fullName evidence="2">Jg9160 protein</fullName>
    </submittedName>
</protein>
<dbReference type="AlphaFoldDB" id="A0A8S4QXM0"/>
<evidence type="ECO:0000313" key="2">
    <source>
        <dbReference type="EMBL" id="CAH2225269.1"/>
    </source>
</evidence>
<keyword evidence="3" id="KW-1185">Reference proteome</keyword>
<accession>A0A8S4QXM0</accession>
<evidence type="ECO:0000256" key="1">
    <source>
        <dbReference type="SAM" id="MobiDB-lite"/>
    </source>
</evidence>
<dbReference type="EMBL" id="CAKXAJ010020916">
    <property type="protein sequence ID" value="CAH2225269.1"/>
    <property type="molecule type" value="Genomic_DNA"/>
</dbReference>
<name>A0A8S4QXM0_9NEOP</name>
<reference evidence="2" key="1">
    <citation type="submission" date="2022-03" db="EMBL/GenBank/DDBJ databases">
        <authorList>
            <person name="Lindestad O."/>
        </authorList>
    </citation>
    <scope>NUCLEOTIDE SEQUENCE</scope>
</reference>
<gene>
    <name evidence="2" type="primary">jg9160</name>
    <name evidence="2" type="ORF">PAEG_LOCUS6955</name>
</gene>
<comment type="caution">
    <text evidence="2">The sequence shown here is derived from an EMBL/GenBank/DDBJ whole genome shotgun (WGS) entry which is preliminary data.</text>
</comment>
<sequence>MKTAMAKEAAKEATKIAATGASANEAKTSAPTTSSLHADVLEDLKASIVATVGRMLRARFAGNEECLLPEKVICTPLTSDRRSFCSFLLSWDLTGSSELIGWPRSLLGLSVTWGIPGDGPSRAALPRETWLEMVSLKTRGKRPPPLIPRRQHRAPPPRRLLSPSQSPIWLRPRWLPS</sequence>
<proteinExistence type="predicted"/>
<organism evidence="2 3">
    <name type="scientific">Pararge aegeria aegeria</name>
    <dbReference type="NCBI Taxonomy" id="348720"/>
    <lineage>
        <taxon>Eukaryota</taxon>
        <taxon>Metazoa</taxon>
        <taxon>Ecdysozoa</taxon>
        <taxon>Arthropoda</taxon>
        <taxon>Hexapoda</taxon>
        <taxon>Insecta</taxon>
        <taxon>Pterygota</taxon>
        <taxon>Neoptera</taxon>
        <taxon>Endopterygota</taxon>
        <taxon>Lepidoptera</taxon>
        <taxon>Glossata</taxon>
        <taxon>Ditrysia</taxon>
        <taxon>Papilionoidea</taxon>
        <taxon>Nymphalidae</taxon>
        <taxon>Satyrinae</taxon>
        <taxon>Satyrini</taxon>
        <taxon>Parargina</taxon>
        <taxon>Pararge</taxon>
    </lineage>
</organism>